<protein>
    <submittedName>
        <fullName evidence="1">Uncharacterized protein</fullName>
    </submittedName>
</protein>
<sequence length="115" mass="12160">MAGEFSSDRAEVISGQVKRLEELVGVLETAHERLSGADEGQIGAVWTSDPAAAEFRQAFSNNIASGKSILTAAKVEADYMARQLLAAVDDIDETDAAQAQQLRNALNAAIKNLGV</sequence>
<proteinExistence type="predicted"/>
<name>A0A1B9NE01_9MICO</name>
<keyword evidence="2" id="KW-1185">Reference proteome</keyword>
<reference evidence="1 2" key="1">
    <citation type="submission" date="2016-05" db="EMBL/GenBank/DDBJ databases">
        <authorList>
            <person name="Lavstsen T."/>
            <person name="Jespersen J.S."/>
        </authorList>
    </citation>
    <scope>NUCLEOTIDE SEQUENCE [LARGE SCALE GENOMIC DNA]</scope>
    <source>
        <strain evidence="1 2">YLB-01</strain>
    </source>
</reference>
<organism evidence="1 2">
    <name type="scientific">Microbacterium sediminis</name>
    <dbReference type="NCBI Taxonomy" id="904291"/>
    <lineage>
        <taxon>Bacteria</taxon>
        <taxon>Bacillati</taxon>
        <taxon>Actinomycetota</taxon>
        <taxon>Actinomycetes</taxon>
        <taxon>Micrococcales</taxon>
        <taxon>Microbacteriaceae</taxon>
        <taxon>Microbacterium</taxon>
    </lineage>
</organism>
<gene>
    <name evidence="1" type="ORF">A7J15_04610</name>
</gene>
<evidence type="ECO:0000313" key="1">
    <source>
        <dbReference type="EMBL" id="OCG74803.1"/>
    </source>
</evidence>
<evidence type="ECO:0000313" key="2">
    <source>
        <dbReference type="Proteomes" id="UP000093355"/>
    </source>
</evidence>
<comment type="caution">
    <text evidence="1">The sequence shown here is derived from an EMBL/GenBank/DDBJ whole genome shotgun (WGS) entry which is preliminary data.</text>
</comment>
<accession>A0A1B9NE01</accession>
<dbReference type="STRING" id="904291.A7J15_04610"/>
<dbReference type="AlphaFoldDB" id="A0A1B9NE01"/>
<dbReference type="Proteomes" id="UP000093355">
    <property type="component" value="Unassembled WGS sequence"/>
</dbReference>
<dbReference type="RefSeq" id="WP_067025162.1">
    <property type="nucleotide sequence ID" value="NZ_CP038256.1"/>
</dbReference>
<dbReference type="EMBL" id="LXMD01000021">
    <property type="protein sequence ID" value="OCG74803.1"/>
    <property type="molecule type" value="Genomic_DNA"/>
</dbReference>